<gene>
    <name evidence="3" type="ORF">GTQ34_06345</name>
</gene>
<dbReference type="AlphaFoldDB" id="A0A964TDK8"/>
<dbReference type="RefSeq" id="WP_166522947.1">
    <property type="nucleotide sequence ID" value="NZ_JAAABI010000002.1"/>
</dbReference>
<dbReference type="Proteomes" id="UP000667650">
    <property type="component" value="Unassembled WGS sequence"/>
</dbReference>
<dbReference type="InterPro" id="IPR029062">
    <property type="entry name" value="Class_I_gatase-like"/>
</dbReference>
<evidence type="ECO:0000259" key="2">
    <source>
        <dbReference type="Pfam" id="PF06283"/>
    </source>
</evidence>
<sequence length="257" mass="29275">MKPNRLSILLIAFFAFQVNAQEKPTSLENDSVKMPELVMVFTKTAGYRHTSIEKGVRTLRELGRANGFVALQTESGEDFNDSNLKNYKLVVFLSTTMDVLEEEQQRAFEKYIKNGGSYLGIHAAADTEYDWTWYGKLVGGYFESHPNDPNVLDARIDVLRKDHSSTSHLNDTWSRSDEWYNYKNLNPNVTVLLNLDEKSYSGGTNGANHPIAWYHEFDGGRAYYTGGGHTEATFDEPAFRKHLLGAIQWCLKRDENN</sequence>
<feature type="chain" id="PRO_5036686114" evidence="1">
    <location>
        <begin position="21"/>
        <end position="257"/>
    </location>
</feature>
<dbReference type="InterPro" id="IPR029010">
    <property type="entry name" value="ThuA-like"/>
</dbReference>
<dbReference type="SUPFAM" id="SSF52317">
    <property type="entry name" value="Class I glutamine amidotransferase-like"/>
    <property type="match status" value="1"/>
</dbReference>
<organism evidence="3 4">
    <name type="scientific">Flagellimonas ochracea</name>
    <dbReference type="NCBI Taxonomy" id="2696472"/>
    <lineage>
        <taxon>Bacteria</taxon>
        <taxon>Pseudomonadati</taxon>
        <taxon>Bacteroidota</taxon>
        <taxon>Flavobacteriia</taxon>
        <taxon>Flavobacteriales</taxon>
        <taxon>Flavobacteriaceae</taxon>
        <taxon>Flagellimonas</taxon>
    </lineage>
</organism>
<feature type="signal peptide" evidence="1">
    <location>
        <begin position="1"/>
        <end position="20"/>
    </location>
</feature>
<dbReference type="Pfam" id="PF06283">
    <property type="entry name" value="ThuA"/>
    <property type="match status" value="1"/>
</dbReference>
<dbReference type="Gene3D" id="3.40.50.880">
    <property type="match status" value="1"/>
</dbReference>
<evidence type="ECO:0000313" key="4">
    <source>
        <dbReference type="Proteomes" id="UP000667650"/>
    </source>
</evidence>
<dbReference type="EMBL" id="JAAABI010000002">
    <property type="protein sequence ID" value="NAY91531.1"/>
    <property type="molecule type" value="Genomic_DNA"/>
</dbReference>
<evidence type="ECO:0000256" key="1">
    <source>
        <dbReference type="SAM" id="SignalP"/>
    </source>
</evidence>
<reference evidence="3" key="1">
    <citation type="submission" date="2020-01" db="EMBL/GenBank/DDBJ databases">
        <title>Muricauda ochracea sp. nov., isolated from a tidal flat of Garorim bay in Korea.</title>
        <authorList>
            <person name="Kim D."/>
            <person name="Yoo Y."/>
            <person name="Kim J.-J."/>
        </authorList>
    </citation>
    <scope>NUCLEOTIDE SEQUENCE</scope>
    <source>
        <strain evidence="3">JGD-17</strain>
    </source>
</reference>
<feature type="domain" description="ThuA-like" evidence="2">
    <location>
        <begin position="38"/>
        <end position="250"/>
    </location>
</feature>
<protein>
    <submittedName>
        <fullName evidence="3">ThuA domain-containing protein</fullName>
    </submittedName>
</protein>
<keyword evidence="4" id="KW-1185">Reference proteome</keyword>
<dbReference type="PANTHER" id="PTHR40469:SF2">
    <property type="entry name" value="GALACTOSE-BINDING DOMAIN-LIKE SUPERFAMILY PROTEIN"/>
    <property type="match status" value="1"/>
</dbReference>
<proteinExistence type="predicted"/>
<dbReference type="PANTHER" id="PTHR40469">
    <property type="entry name" value="SECRETED GLYCOSYL HYDROLASE"/>
    <property type="match status" value="1"/>
</dbReference>
<name>A0A964TDK8_9FLAO</name>
<comment type="caution">
    <text evidence="3">The sequence shown here is derived from an EMBL/GenBank/DDBJ whole genome shotgun (WGS) entry which is preliminary data.</text>
</comment>
<evidence type="ECO:0000313" key="3">
    <source>
        <dbReference type="EMBL" id="NAY91531.1"/>
    </source>
</evidence>
<accession>A0A964TDK8</accession>
<keyword evidence="1" id="KW-0732">Signal</keyword>